<evidence type="ECO:0000259" key="2">
    <source>
        <dbReference type="Pfam" id="PF18962"/>
    </source>
</evidence>
<reference evidence="3" key="1">
    <citation type="submission" date="2023-07" db="EMBL/GenBank/DDBJ databases">
        <authorList>
            <person name="Kim M.K."/>
        </authorList>
    </citation>
    <scope>NUCLEOTIDE SEQUENCE</scope>
    <source>
        <strain evidence="3">M29</strain>
    </source>
</reference>
<dbReference type="Pfam" id="PF18962">
    <property type="entry name" value="Por_Secre_tail"/>
    <property type="match status" value="1"/>
</dbReference>
<keyword evidence="4" id="KW-1185">Reference proteome</keyword>
<comment type="caution">
    <text evidence="3">The sequence shown here is derived from an EMBL/GenBank/DDBJ whole genome shotgun (WGS) entry which is preliminary data.</text>
</comment>
<accession>A0ABT9A880</accession>
<dbReference type="EMBL" id="JAUQSX010000003">
    <property type="protein sequence ID" value="MDO7846044.1"/>
    <property type="molecule type" value="Genomic_DNA"/>
</dbReference>
<dbReference type="Proteomes" id="UP001167796">
    <property type="component" value="Unassembled WGS sequence"/>
</dbReference>
<organism evidence="3 4">
    <name type="scientific">Hymenobacter mellowenesis</name>
    <dbReference type="NCBI Taxonomy" id="3063995"/>
    <lineage>
        <taxon>Bacteria</taxon>
        <taxon>Pseudomonadati</taxon>
        <taxon>Bacteroidota</taxon>
        <taxon>Cytophagia</taxon>
        <taxon>Cytophagales</taxon>
        <taxon>Hymenobacteraceae</taxon>
        <taxon>Hymenobacter</taxon>
    </lineage>
</organism>
<feature type="signal peptide" evidence="1">
    <location>
        <begin position="1"/>
        <end position="26"/>
    </location>
</feature>
<name>A0ABT9A880_9BACT</name>
<sequence>MRLFYLSFRAAISGILLLSATAFSSAAQQWQYATTVHSRLNASDEPLAVDGSLATAARIEAPALLGAARLRVAFPSTVRSGGRAGLIIQMGSNVDLGILTGTSIRTYMNGNAGYEQNISVASLLDLSVTGSNKVAVEFPVTSDFNQIEVRTAGLVSASVSVDIFAAYGTITPLPVELVAFQGKATAAGVALTWNTATERNNDHFVVERTNGASDAFYAIGQVKGAGSSSQAREYQFVDVTPNAISYYRLRQVDADGKESFSPVVMVKSNIKTTELVAYPSPAAETLTVAGAAGTSFGVFNQYGQKLQEAKLTLEPRQQLDVRSLPNGVYFLRDLTTGQSTRFVKAAATR</sequence>
<dbReference type="Gene3D" id="2.60.40.10">
    <property type="entry name" value="Immunoglobulins"/>
    <property type="match status" value="1"/>
</dbReference>
<dbReference type="RefSeq" id="WP_305010734.1">
    <property type="nucleotide sequence ID" value="NZ_JAUQSX010000003.1"/>
</dbReference>
<gene>
    <name evidence="3" type="ORF">Q5H92_06740</name>
</gene>
<evidence type="ECO:0000313" key="4">
    <source>
        <dbReference type="Proteomes" id="UP001167796"/>
    </source>
</evidence>
<proteinExistence type="predicted"/>
<dbReference type="NCBIfam" id="TIGR04183">
    <property type="entry name" value="Por_Secre_tail"/>
    <property type="match status" value="1"/>
</dbReference>
<feature type="chain" id="PRO_5047532255" evidence="1">
    <location>
        <begin position="27"/>
        <end position="349"/>
    </location>
</feature>
<evidence type="ECO:0000313" key="3">
    <source>
        <dbReference type="EMBL" id="MDO7846044.1"/>
    </source>
</evidence>
<protein>
    <submittedName>
        <fullName evidence="3">T9SS type A sorting domain-containing protein</fullName>
    </submittedName>
</protein>
<keyword evidence="1" id="KW-0732">Signal</keyword>
<dbReference type="InterPro" id="IPR013783">
    <property type="entry name" value="Ig-like_fold"/>
</dbReference>
<evidence type="ECO:0000256" key="1">
    <source>
        <dbReference type="SAM" id="SignalP"/>
    </source>
</evidence>
<feature type="domain" description="Secretion system C-terminal sorting" evidence="2">
    <location>
        <begin position="278"/>
        <end position="339"/>
    </location>
</feature>
<dbReference type="InterPro" id="IPR026444">
    <property type="entry name" value="Secre_tail"/>
</dbReference>